<evidence type="ECO:0000313" key="6">
    <source>
        <dbReference type="Proteomes" id="UP000530186"/>
    </source>
</evidence>
<dbReference type="InterPro" id="IPR055166">
    <property type="entry name" value="Transc_reg_Sar_Rot_HTH"/>
</dbReference>
<dbReference type="InterPro" id="IPR036390">
    <property type="entry name" value="WH_DNA-bd_sf"/>
</dbReference>
<dbReference type="GO" id="GO:0006950">
    <property type="term" value="P:response to stress"/>
    <property type="evidence" value="ECO:0007669"/>
    <property type="project" value="TreeGrafter"/>
</dbReference>
<proteinExistence type="predicted"/>
<dbReference type="PANTHER" id="PTHR33164">
    <property type="entry name" value="TRANSCRIPTIONAL REGULATOR, MARR FAMILY"/>
    <property type="match status" value="1"/>
</dbReference>
<dbReference type="GeneID" id="303196060"/>
<keyword evidence="3" id="KW-0804">Transcription</keyword>
<dbReference type="RefSeq" id="WP_180747670.1">
    <property type="nucleotide sequence ID" value="NZ_CBCRWQ010000045.1"/>
</dbReference>
<dbReference type="EMBL" id="JACBNY010000043">
    <property type="protein sequence ID" value="MBA0017625.1"/>
    <property type="molecule type" value="Genomic_DNA"/>
</dbReference>
<dbReference type="Gene3D" id="1.10.10.10">
    <property type="entry name" value="Winged helix-like DNA-binding domain superfamily/Winged helix DNA-binding domain"/>
    <property type="match status" value="1"/>
</dbReference>
<dbReference type="InterPro" id="IPR036388">
    <property type="entry name" value="WH-like_DNA-bd_sf"/>
</dbReference>
<dbReference type="GO" id="GO:0003677">
    <property type="term" value="F:DNA binding"/>
    <property type="evidence" value="ECO:0007669"/>
    <property type="project" value="UniProtKB-KW"/>
</dbReference>
<dbReference type="SUPFAM" id="SSF46785">
    <property type="entry name" value="Winged helix' DNA-binding domain"/>
    <property type="match status" value="1"/>
</dbReference>
<keyword evidence="2" id="KW-0238">DNA-binding</keyword>
<keyword evidence="1" id="KW-0805">Transcription regulation</keyword>
<sequence length="152" mass="17195">MTSQFQSEHAGDSAQSIGFSFIKAYNIWHRKIKTDLLAIGLTHPQFVTLAALGYLQQQQEEVNQIDIAVNTDMDVMTVSTIVRNLEKQALINRNVSKIDSRAKVITITSQGSFVLNQALKIVEDIDRTYFSVLKEDKNVFNDLLHLLIQKNS</sequence>
<accession>A0A7V8SKW9</accession>
<dbReference type="GO" id="GO:0003700">
    <property type="term" value="F:DNA-binding transcription factor activity"/>
    <property type="evidence" value="ECO:0007669"/>
    <property type="project" value="InterPro"/>
</dbReference>
<evidence type="ECO:0000313" key="5">
    <source>
        <dbReference type="EMBL" id="MBA0017625.1"/>
    </source>
</evidence>
<evidence type="ECO:0000256" key="3">
    <source>
        <dbReference type="ARBA" id="ARBA00023163"/>
    </source>
</evidence>
<name>A0A7V8SKW9_9LACT</name>
<dbReference type="InterPro" id="IPR039422">
    <property type="entry name" value="MarR/SlyA-like"/>
</dbReference>
<dbReference type="AlphaFoldDB" id="A0A7V8SKW9"/>
<dbReference type="InterPro" id="IPR000835">
    <property type="entry name" value="HTH_MarR-typ"/>
</dbReference>
<comment type="caution">
    <text evidence="5">The sequence shown here is derived from an EMBL/GenBank/DDBJ whole genome shotgun (WGS) entry which is preliminary data.</text>
</comment>
<dbReference type="PROSITE" id="PS50995">
    <property type="entry name" value="HTH_MARR_2"/>
    <property type="match status" value="1"/>
</dbReference>
<organism evidence="5 6">
    <name type="scientific">Pseudolactococcus laudensis</name>
    <dbReference type="NCBI Taxonomy" id="1494461"/>
    <lineage>
        <taxon>Bacteria</taxon>
        <taxon>Bacillati</taxon>
        <taxon>Bacillota</taxon>
        <taxon>Bacilli</taxon>
        <taxon>Lactobacillales</taxon>
        <taxon>Streptococcaceae</taxon>
        <taxon>Pseudolactococcus</taxon>
    </lineage>
</organism>
<keyword evidence="6" id="KW-1185">Reference proteome</keyword>
<gene>
    <name evidence="5" type="ORF">HZR21_11100</name>
</gene>
<dbReference type="PANTHER" id="PTHR33164:SF64">
    <property type="entry name" value="TRANSCRIPTIONAL REGULATOR SLYA"/>
    <property type="match status" value="1"/>
</dbReference>
<protein>
    <submittedName>
        <fullName evidence="5">Winged helix-turn-helix transcriptional regulator</fullName>
    </submittedName>
</protein>
<dbReference type="Proteomes" id="UP000530186">
    <property type="component" value="Unassembled WGS sequence"/>
</dbReference>
<dbReference type="SMART" id="SM00347">
    <property type="entry name" value="HTH_MARR"/>
    <property type="match status" value="1"/>
</dbReference>
<evidence type="ECO:0000256" key="2">
    <source>
        <dbReference type="ARBA" id="ARBA00023125"/>
    </source>
</evidence>
<dbReference type="Pfam" id="PF22381">
    <property type="entry name" value="Staph_reg_Sar_Rot"/>
    <property type="match status" value="1"/>
</dbReference>
<feature type="domain" description="HTH marR-type" evidence="4">
    <location>
        <begin position="1"/>
        <end position="152"/>
    </location>
</feature>
<evidence type="ECO:0000256" key="1">
    <source>
        <dbReference type="ARBA" id="ARBA00023015"/>
    </source>
</evidence>
<evidence type="ECO:0000259" key="4">
    <source>
        <dbReference type="PROSITE" id="PS50995"/>
    </source>
</evidence>
<reference evidence="5 6" key="1">
    <citation type="submission" date="2020-07" db="EMBL/GenBank/DDBJ databases">
        <authorList>
            <person name="Hilgarth M."/>
            <person name="Werum V."/>
            <person name="Vogel R.F."/>
        </authorList>
    </citation>
    <scope>NUCLEOTIDE SEQUENCE [LARGE SCALE GENOMIC DNA]</scope>
    <source>
        <strain evidence="5 6">DSM 28961</strain>
    </source>
</reference>